<keyword evidence="4" id="KW-1185">Reference proteome</keyword>
<organism evidence="3 4">
    <name type="scientific">Ladona fulva</name>
    <name type="common">Scarce chaser dragonfly</name>
    <name type="synonym">Libellula fulva</name>
    <dbReference type="NCBI Taxonomy" id="123851"/>
    <lineage>
        <taxon>Eukaryota</taxon>
        <taxon>Metazoa</taxon>
        <taxon>Ecdysozoa</taxon>
        <taxon>Arthropoda</taxon>
        <taxon>Hexapoda</taxon>
        <taxon>Insecta</taxon>
        <taxon>Pterygota</taxon>
        <taxon>Palaeoptera</taxon>
        <taxon>Odonata</taxon>
        <taxon>Epiprocta</taxon>
        <taxon>Anisoptera</taxon>
        <taxon>Libelluloidea</taxon>
        <taxon>Libellulidae</taxon>
        <taxon>Ladona</taxon>
    </lineage>
</organism>
<protein>
    <recommendedName>
        <fullName evidence="2">MHD2 domain-containing protein</fullName>
    </recommendedName>
</protein>
<dbReference type="PANTHER" id="PTHR45999">
    <property type="entry name" value="UNC-13-4A, ISOFORM B"/>
    <property type="match status" value="1"/>
</dbReference>
<dbReference type="EMBL" id="KZ309484">
    <property type="protein sequence ID" value="KAG8239008.1"/>
    <property type="molecule type" value="Genomic_DNA"/>
</dbReference>
<feature type="domain" description="MHD2" evidence="2">
    <location>
        <begin position="171"/>
        <end position="222"/>
    </location>
</feature>
<dbReference type="PANTHER" id="PTHR45999:SF2">
    <property type="entry name" value="PROTEIN UNC-13 HOMOLOG 4B"/>
    <property type="match status" value="1"/>
</dbReference>
<dbReference type="Proteomes" id="UP000792457">
    <property type="component" value="Unassembled WGS sequence"/>
</dbReference>
<feature type="non-terminal residue" evidence="3">
    <location>
        <position position="1"/>
    </location>
</feature>
<dbReference type="PROSITE" id="PS51259">
    <property type="entry name" value="MHD2"/>
    <property type="match status" value="1"/>
</dbReference>
<keyword evidence="1" id="KW-0268">Exocytosis</keyword>
<reference evidence="3" key="2">
    <citation type="submission" date="2017-10" db="EMBL/GenBank/DDBJ databases">
        <title>Ladona fulva Genome sequencing and assembly.</title>
        <authorList>
            <person name="Murali S."/>
            <person name="Richards S."/>
            <person name="Bandaranaike D."/>
            <person name="Bellair M."/>
            <person name="Blankenburg K."/>
            <person name="Chao H."/>
            <person name="Dinh H."/>
            <person name="Doddapaneni H."/>
            <person name="Dugan-Rocha S."/>
            <person name="Elkadiri S."/>
            <person name="Gnanaolivu R."/>
            <person name="Hernandez B."/>
            <person name="Skinner E."/>
            <person name="Javaid M."/>
            <person name="Lee S."/>
            <person name="Li M."/>
            <person name="Ming W."/>
            <person name="Munidasa M."/>
            <person name="Muniz J."/>
            <person name="Nguyen L."/>
            <person name="Hughes D."/>
            <person name="Osuji N."/>
            <person name="Pu L.-L."/>
            <person name="Puazo M."/>
            <person name="Qu C."/>
            <person name="Quiroz J."/>
            <person name="Raj R."/>
            <person name="Weissenberger G."/>
            <person name="Xin Y."/>
            <person name="Zou X."/>
            <person name="Han Y."/>
            <person name="Worley K."/>
            <person name="Muzny D."/>
            <person name="Gibbs R."/>
        </authorList>
    </citation>
    <scope>NUCLEOTIDE SEQUENCE</scope>
    <source>
        <strain evidence="3">Sampled in the wild</strain>
    </source>
</reference>
<gene>
    <name evidence="3" type="ORF">J437_LFUL005065</name>
</gene>
<name>A0A8K0KVN6_LADFU</name>
<accession>A0A8K0KVN6</accession>
<sequence>MSPAMQRFLQEGAELLNQESNVMDRLMSYLDNNLMTLHSSLSAENFDRTLEIIWANNKLLCIQSYIKLSSFYNSVIIYGSIMKWCLAINNIGYVQESLAPFVQDLNTEEVLIKLADYRSELEAHRCRETLKLVIANAEETVGNKIADIIQKMSPAMQRFLQEGAELLNQESNVMDRLMSYLDNNLMTLHSSLSAENFDRTLEIIWANLETILLSLIESGVEA</sequence>
<comment type="caution">
    <text evidence="3">The sequence shown here is derived from an EMBL/GenBank/DDBJ whole genome shotgun (WGS) entry which is preliminary data.</text>
</comment>
<proteinExistence type="predicted"/>
<dbReference type="OrthoDB" id="67700at2759"/>
<dbReference type="InterPro" id="IPR052095">
    <property type="entry name" value="UNC-13_domain"/>
</dbReference>
<dbReference type="GO" id="GO:0099503">
    <property type="term" value="C:secretory vesicle"/>
    <property type="evidence" value="ECO:0007669"/>
    <property type="project" value="TreeGrafter"/>
</dbReference>
<dbReference type="InterPro" id="IPR014772">
    <property type="entry name" value="Munc13_dom-2"/>
</dbReference>
<evidence type="ECO:0000313" key="4">
    <source>
        <dbReference type="Proteomes" id="UP000792457"/>
    </source>
</evidence>
<evidence type="ECO:0000259" key="2">
    <source>
        <dbReference type="PROSITE" id="PS51259"/>
    </source>
</evidence>
<dbReference type="GO" id="GO:0006887">
    <property type="term" value="P:exocytosis"/>
    <property type="evidence" value="ECO:0007669"/>
    <property type="project" value="UniProtKB-KW"/>
</dbReference>
<evidence type="ECO:0000256" key="1">
    <source>
        <dbReference type="ARBA" id="ARBA00022483"/>
    </source>
</evidence>
<reference evidence="3" key="1">
    <citation type="submission" date="2013-04" db="EMBL/GenBank/DDBJ databases">
        <authorList>
            <person name="Qu J."/>
            <person name="Murali S.C."/>
            <person name="Bandaranaike D."/>
            <person name="Bellair M."/>
            <person name="Blankenburg K."/>
            <person name="Chao H."/>
            <person name="Dinh H."/>
            <person name="Doddapaneni H."/>
            <person name="Downs B."/>
            <person name="Dugan-Rocha S."/>
            <person name="Elkadiri S."/>
            <person name="Gnanaolivu R.D."/>
            <person name="Hernandez B."/>
            <person name="Javaid M."/>
            <person name="Jayaseelan J.C."/>
            <person name="Lee S."/>
            <person name="Li M."/>
            <person name="Ming W."/>
            <person name="Munidasa M."/>
            <person name="Muniz J."/>
            <person name="Nguyen L."/>
            <person name="Ongeri F."/>
            <person name="Osuji N."/>
            <person name="Pu L.-L."/>
            <person name="Puazo M."/>
            <person name="Qu C."/>
            <person name="Quiroz J."/>
            <person name="Raj R."/>
            <person name="Weissenberger G."/>
            <person name="Xin Y."/>
            <person name="Zou X."/>
            <person name="Han Y."/>
            <person name="Richards S."/>
            <person name="Worley K."/>
            <person name="Muzny D."/>
            <person name="Gibbs R."/>
        </authorList>
    </citation>
    <scope>NUCLEOTIDE SEQUENCE</scope>
    <source>
        <strain evidence="3">Sampled in the wild</strain>
    </source>
</reference>
<dbReference type="AlphaFoldDB" id="A0A8K0KVN6"/>
<evidence type="ECO:0000313" key="3">
    <source>
        <dbReference type="EMBL" id="KAG8239008.1"/>
    </source>
</evidence>